<protein>
    <recommendedName>
        <fullName evidence="1">DUF7587 domain-containing protein</fullName>
    </recommendedName>
</protein>
<feature type="domain" description="DUF7587" evidence="1">
    <location>
        <begin position="5"/>
        <end position="98"/>
    </location>
</feature>
<dbReference type="OrthoDB" id="88561at2759"/>
<evidence type="ECO:0000313" key="3">
    <source>
        <dbReference type="Proteomes" id="UP000594364"/>
    </source>
</evidence>
<gene>
    <name evidence="2" type="ORF">C2857_000234</name>
</gene>
<evidence type="ECO:0000259" key="1">
    <source>
        <dbReference type="Pfam" id="PF24494"/>
    </source>
</evidence>
<dbReference type="InterPro" id="IPR056009">
    <property type="entry name" value="DUF7587"/>
</dbReference>
<dbReference type="EMBL" id="CP031389">
    <property type="protein sequence ID" value="QPH09460.1"/>
    <property type="molecule type" value="Genomic_DNA"/>
</dbReference>
<dbReference type="Pfam" id="PF24494">
    <property type="entry name" value="DUF7587"/>
    <property type="match status" value="1"/>
</dbReference>
<name>A0A7S9KV65_EPIFF</name>
<evidence type="ECO:0000313" key="2">
    <source>
        <dbReference type="EMBL" id="QPH09460.1"/>
    </source>
</evidence>
<sequence>MTTYGLFYRVEDEGSQAVTTESEGISAVGTARIDFRAKNGRVAEKLRWNVEQHLRWNSDYESPFISAYADEHVASNIAKGRKKLGKQDVSVTTIDVSK</sequence>
<dbReference type="AlphaFoldDB" id="A0A7S9KV65"/>
<feature type="non-terminal residue" evidence="2">
    <location>
        <position position="98"/>
    </location>
</feature>
<organism evidence="2 3">
    <name type="scientific">Epichloe festucae (strain Fl1)</name>
    <dbReference type="NCBI Taxonomy" id="877507"/>
    <lineage>
        <taxon>Eukaryota</taxon>
        <taxon>Fungi</taxon>
        <taxon>Dikarya</taxon>
        <taxon>Ascomycota</taxon>
        <taxon>Pezizomycotina</taxon>
        <taxon>Sordariomycetes</taxon>
        <taxon>Hypocreomycetidae</taxon>
        <taxon>Hypocreales</taxon>
        <taxon>Clavicipitaceae</taxon>
        <taxon>Epichloe</taxon>
    </lineage>
</organism>
<dbReference type="Proteomes" id="UP000594364">
    <property type="component" value="Chromosome 5"/>
</dbReference>
<keyword evidence="3" id="KW-1185">Reference proteome</keyword>
<reference evidence="2 3" key="1">
    <citation type="journal article" date="2018" name="PLoS Genet.">
        <title>Repeat elements organise 3D genome structure and mediate transcription in the filamentous fungus Epichloe festucae.</title>
        <authorList>
            <person name="Winter D.J."/>
            <person name="Ganley A.R.D."/>
            <person name="Young C.A."/>
            <person name="Liachko I."/>
            <person name="Schardl C.L."/>
            <person name="Dupont P.Y."/>
            <person name="Berry D."/>
            <person name="Ram A."/>
            <person name="Scott B."/>
            <person name="Cox M.P."/>
        </authorList>
    </citation>
    <scope>NUCLEOTIDE SEQUENCE [LARGE SCALE GENOMIC DNA]</scope>
    <source>
        <strain evidence="2 3">Fl1</strain>
    </source>
</reference>
<accession>A0A7S9KV65</accession>
<proteinExistence type="predicted"/>